<dbReference type="InterPro" id="IPR032710">
    <property type="entry name" value="NTF2-like_dom_sf"/>
</dbReference>
<dbReference type="SUPFAM" id="SSF54427">
    <property type="entry name" value="NTF2-like"/>
    <property type="match status" value="1"/>
</dbReference>
<organism evidence="2 3">
    <name type="scientific">Streptomyces incanus</name>
    <dbReference type="NCBI Taxonomy" id="887453"/>
    <lineage>
        <taxon>Bacteria</taxon>
        <taxon>Bacillati</taxon>
        <taxon>Actinomycetota</taxon>
        <taxon>Actinomycetes</taxon>
        <taxon>Kitasatosporales</taxon>
        <taxon>Streptomycetaceae</taxon>
        <taxon>Streptomyces</taxon>
    </lineage>
</organism>
<evidence type="ECO:0000259" key="1">
    <source>
        <dbReference type="Pfam" id="PF12680"/>
    </source>
</evidence>
<sequence length="123" mass="12772">MTHASAVVDAYFAAVVAGDPEAVVALFAPDAVLQNAAGTLNGREAIAAMYRAGVAPGAMKPSPRPYVVNGDTVAVEIDLSANGKAVALADFFTVREGKIQRLAIYSLTPADARFFDDKTGEQS</sequence>
<comment type="caution">
    <text evidence="2">The sequence shown here is derived from an EMBL/GenBank/DDBJ whole genome shotgun (WGS) entry which is preliminary data.</text>
</comment>
<gene>
    <name evidence="2" type="ORF">ACFP2V_08305</name>
</gene>
<accession>A0ABW0XM55</accession>
<dbReference type="Proteomes" id="UP001596183">
    <property type="component" value="Unassembled WGS sequence"/>
</dbReference>
<dbReference type="EMBL" id="JBHSPC010000018">
    <property type="protein sequence ID" value="MFC5670109.1"/>
    <property type="molecule type" value="Genomic_DNA"/>
</dbReference>
<dbReference type="Pfam" id="PF12680">
    <property type="entry name" value="SnoaL_2"/>
    <property type="match status" value="1"/>
</dbReference>
<dbReference type="Gene3D" id="3.10.450.50">
    <property type="match status" value="1"/>
</dbReference>
<evidence type="ECO:0000313" key="3">
    <source>
        <dbReference type="Proteomes" id="UP001596183"/>
    </source>
</evidence>
<proteinExistence type="predicted"/>
<evidence type="ECO:0000313" key="2">
    <source>
        <dbReference type="EMBL" id="MFC5670109.1"/>
    </source>
</evidence>
<protein>
    <submittedName>
        <fullName evidence="2">Nuclear transport factor 2 family protein</fullName>
    </submittedName>
</protein>
<dbReference type="RefSeq" id="WP_381207773.1">
    <property type="nucleotide sequence ID" value="NZ_JBHSPC010000018.1"/>
</dbReference>
<reference evidence="3" key="1">
    <citation type="journal article" date="2019" name="Int. J. Syst. Evol. Microbiol.">
        <title>The Global Catalogue of Microorganisms (GCM) 10K type strain sequencing project: providing services to taxonomists for standard genome sequencing and annotation.</title>
        <authorList>
            <consortium name="The Broad Institute Genomics Platform"/>
            <consortium name="The Broad Institute Genome Sequencing Center for Infectious Disease"/>
            <person name="Wu L."/>
            <person name="Ma J."/>
        </authorList>
    </citation>
    <scope>NUCLEOTIDE SEQUENCE [LARGE SCALE GENOMIC DNA]</scope>
    <source>
        <strain evidence="3">JCM 13852</strain>
    </source>
</reference>
<name>A0ABW0XM55_9ACTN</name>
<dbReference type="InterPro" id="IPR037401">
    <property type="entry name" value="SnoaL-like"/>
</dbReference>
<feature type="domain" description="SnoaL-like" evidence="1">
    <location>
        <begin position="8"/>
        <end position="101"/>
    </location>
</feature>
<keyword evidence="3" id="KW-1185">Reference proteome</keyword>